<sequence>MCQSRISLSQNKTVKLLIKNIGIKEANLPELRTGYKDDPLVWFYLEIMIKGDISDYYTTVAYKDLDYSNYLGSEDEVLKSNEVKDFTLVLDFVHDLSKAGNYKVRGVSKLKGCAGHATPWYNFKVE</sequence>
<organism evidence="1 2">
    <name type="scientific">Breznakibacter xylanolyticus</name>
    <dbReference type="NCBI Taxonomy" id="990"/>
    <lineage>
        <taxon>Bacteria</taxon>
        <taxon>Pseudomonadati</taxon>
        <taxon>Bacteroidota</taxon>
        <taxon>Bacteroidia</taxon>
        <taxon>Marinilabiliales</taxon>
        <taxon>Marinilabiliaceae</taxon>
        <taxon>Breznakibacter</taxon>
    </lineage>
</organism>
<comment type="caution">
    <text evidence="1">The sequence shown here is derived from an EMBL/GenBank/DDBJ whole genome shotgun (WGS) entry which is preliminary data.</text>
</comment>
<proteinExistence type="predicted"/>
<evidence type="ECO:0000313" key="1">
    <source>
        <dbReference type="EMBL" id="PZX09809.1"/>
    </source>
</evidence>
<name>A0A2W7PKI7_9BACT</name>
<keyword evidence="2" id="KW-1185">Reference proteome</keyword>
<accession>A0A2W7PKI7</accession>
<dbReference type="AlphaFoldDB" id="A0A2W7PKI7"/>
<protein>
    <submittedName>
        <fullName evidence="1">Uncharacterized protein</fullName>
    </submittedName>
</protein>
<reference evidence="1 2" key="1">
    <citation type="submission" date="2018-06" db="EMBL/GenBank/DDBJ databases">
        <title>Genomic Encyclopedia of Archaeal and Bacterial Type Strains, Phase II (KMG-II): from individual species to whole genera.</title>
        <authorList>
            <person name="Goeker M."/>
        </authorList>
    </citation>
    <scope>NUCLEOTIDE SEQUENCE [LARGE SCALE GENOMIC DNA]</scope>
    <source>
        <strain evidence="1 2">DSM 6779</strain>
    </source>
</reference>
<dbReference type="EMBL" id="QKZK01000071">
    <property type="protein sequence ID" value="PZX09809.1"/>
    <property type="molecule type" value="Genomic_DNA"/>
</dbReference>
<gene>
    <name evidence="1" type="ORF">LX69_03514</name>
</gene>
<dbReference type="Proteomes" id="UP000249239">
    <property type="component" value="Unassembled WGS sequence"/>
</dbReference>
<evidence type="ECO:0000313" key="2">
    <source>
        <dbReference type="Proteomes" id="UP000249239"/>
    </source>
</evidence>